<name>A0A9W6WL74_AMBMO</name>
<feature type="compositionally biased region" description="Low complexity" evidence="1">
    <location>
        <begin position="36"/>
        <end position="48"/>
    </location>
</feature>
<feature type="compositionally biased region" description="Polar residues" evidence="1">
    <location>
        <begin position="18"/>
        <end position="35"/>
    </location>
</feature>
<proteinExistence type="predicted"/>
<reference evidence="2" key="1">
    <citation type="submission" date="2023-04" db="EMBL/GenBank/DDBJ databases">
        <title>Ambrosiozyma monospora NBRC 1965.</title>
        <authorList>
            <person name="Ichikawa N."/>
            <person name="Sato H."/>
            <person name="Tonouchi N."/>
        </authorList>
    </citation>
    <scope>NUCLEOTIDE SEQUENCE</scope>
    <source>
        <strain evidence="2">NBRC 1965</strain>
    </source>
</reference>
<feature type="region of interest" description="Disordered" evidence="1">
    <location>
        <begin position="18"/>
        <end position="71"/>
    </location>
</feature>
<sequence>MPSTIVGYIITLPPNKQQITTKQTANYQQTSKLPANQQTSQPTNQSTNKPANQSTSQPVNPPTNQPTNDKLSASYIGMLDNYNQFNCMHACVFCIFTYNLQV</sequence>
<comment type="caution">
    <text evidence="2">The sequence shown here is derived from an EMBL/GenBank/DDBJ whole genome shotgun (WGS) entry which is preliminary data.</text>
</comment>
<evidence type="ECO:0000313" key="2">
    <source>
        <dbReference type="EMBL" id="GME84076.1"/>
    </source>
</evidence>
<dbReference type="EMBL" id="BSXU01017056">
    <property type="protein sequence ID" value="GME84076.1"/>
    <property type="molecule type" value="Genomic_DNA"/>
</dbReference>
<dbReference type="AlphaFoldDB" id="A0A9W6WL74"/>
<evidence type="ECO:0000256" key="1">
    <source>
        <dbReference type="SAM" id="MobiDB-lite"/>
    </source>
</evidence>
<dbReference type="Proteomes" id="UP001165063">
    <property type="component" value="Unassembled WGS sequence"/>
</dbReference>
<keyword evidence="3" id="KW-1185">Reference proteome</keyword>
<organism evidence="2 3">
    <name type="scientific">Ambrosiozyma monospora</name>
    <name type="common">Yeast</name>
    <name type="synonym">Endomycopsis monosporus</name>
    <dbReference type="NCBI Taxonomy" id="43982"/>
    <lineage>
        <taxon>Eukaryota</taxon>
        <taxon>Fungi</taxon>
        <taxon>Dikarya</taxon>
        <taxon>Ascomycota</taxon>
        <taxon>Saccharomycotina</taxon>
        <taxon>Pichiomycetes</taxon>
        <taxon>Pichiales</taxon>
        <taxon>Pichiaceae</taxon>
        <taxon>Ambrosiozyma</taxon>
    </lineage>
</organism>
<accession>A0A9W6WL74</accession>
<gene>
    <name evidence="2" type="ORF">Amon01_001014300</name>
</gene>
<protein>
    <submittedName>
        <fullName evidence="2">Unnamed protein product</fullName>
    </submittedName>
</protein>
<evidence type="ECO:0000313" key="3">
    <source>
        <dbReference type="Proteomes" id="UP001165063"/>
    </source>
</evidence>